<gene>
    <name evidence="1" type="ORF">CR513_40951</name>
</gene>
<comment type="caution">
    <text evidence="1">The sequence shown here is derived from an EMBL/GenBank/DDBJ whole genome shotgun (WGS) entry which is preliminary data.</text>
</comment>
<keyword evidence="2" id="KW-1185">Reference proteome</keyword>
<sequence>CMTRSSSNNLHYLDPKIERTLHSFNFVSNSVNNSFATNFEFPDYSNSSFYIKSEPNCSENKAEELEHMENQDQTLKELAMPDVLELAQSYELKSSLIHLLPKFHSLTSEDSYKHLKEFHVVCSTMSKGLAIPIAGSFFHLGRYEAYVSREVLPSVQNYDHPEGDMRDQATLRRNSARISEQLLIQYFYEGLMMMDQSMIDTASGGALMDKTPATTRQLISNMASNKHINKIHQVEFAEYGLR</sequence>
<dbReference type="OrthoDB" id="1431496at2759"/>
<accession>A0A371FK71</accession>
<evidence type="ECO:0000313" key="2">
    <source>
        <dbReference type="Proteomes" id="UP000257109"/>
    </source>
</evidence>
<dbReference type="Proteomes" id="UP000257109">
    <property type="component" value="Unassembled WGS sequence"/>
</dbReference>
<dbReference type="AlphaFoldDB" id="A0A371FK71"/>
<feature type="non-terminal residue" evidence="1">
    <location>
        <position position="1"/>
    </location>
</feature>
<proteinExistence type="predicted"/>
<dbReference type="EMBL" id="QJKJ01008767">
    <property type="protein sequence ID" value="RDX78728.1"/>
    <property type="molecule type" value="Genomic_DNA"/>
</dbReference>
<reference evidence="1" key="1">
    <citation type="submission" date="2018-05" db="EMBL/GenBank/DDBJ databases">
        <title>Draft genome of Mucuna pruriens seed.</title>
        <authorList>
            <person name="Nnadi N.E."/>
            <person name="Vos R."/>
            <person name="Hasami M.H."/>
            <person name="Devisetty U.K."/>
            <person name="Aguiy J.C."/>
        </authorList>
    </citation>
    <scope>NUCLEOTIDE SEQUENCE [LARGE SCALE GENOMIC DNA]</scope>
    <source>
        <strain evidence="1">JCA_2017</strain>
    </source>
</reference>
<name>A0A371FK71_MUCPR</name>
<organism evidence="1 2">
    <name type="scientific">Mucuna pruriens</name>
    <name type="common">Velvet bean</name>
    <name type="synonym">Dolichos pruriens</name>
    <dbReference type="NCBI Taxonomy" id="157652"/>
    <lineage>
        <taxon>Eukaryota</taxon>
        <taxon>Viridiplantae</taxon>
        <taxon>Streptophyta</taxon>
        <taxon>Embryophyta</taxon>
        <taxon>Tracheophyta</taxon>
        <taxon>Spermatophyta</taxon>
        <taxon>Magnoliopsida</taxon>
        <taxon>eudicotyledons</taxon>
        <taxon>Gunneridae</taxon>
        <taxon>Pentapetalae</taxon>
        <taxon>rosids</taxon>
        <taxon>fabids</taxon>
        <taxon>Fabales</taxon>
        <taxon>Fabaceae</taxon>
        <taxon>Papilionoideae</taxon>
        <taxon>50 kb inversion clade</taxon>
        <taxon>NPAAA clade</taxon>
        <taxon>indigoferoid/millettioid clade</taxon>
        <taxon>Phaseoleae</taxon>
        <taxon>Mucuna</taxon>
    </lineage>
</organism>
<protein>
    <submittedName>
        <fullName evidence="1">Uncharacterized protein</fullName>
    </submittedName>
</protein>
<evidence type="ECO:0000313" key="1">
    <source>
        <dbReference type="EMBL" id="RDX78728.1"/>
    </source>
</evidence>